<evidence type="ECO:0000313" key="3">
    <source>
        <dbReference type="WBParaSite" id="Csp11.Scaffold629.g9955.t1"/>
    </source>
</evidence>
<dbReference type="WBParaSite" id="Csp11.Scaffold629.g9955.t1">
    <property type="protein sequence ID" value="Csp11.Scaffold629.g9955.t1"/>
    <property type="gene ID" value="Csp11.Scaffold629.g9955"/>
</dbReference>
<sequence>MFCRTLAHCSDTSSFSLVSFVLGRKQLYKKISEGTKIELKRPKGSDSSFLTKVQKSSWSPSTEVKPDAKPKRRLGSG</sequence>
<dbReference type="Proteomes" id="UP000095282">
    <property type="component" value="Unplaced"/>
</dbReference>
<feature type="compositionally biased region" description="Polar residues" evidence="1">
    <location>
        <begin position="45"/>
        <end position="62"/>
    </location>
</feature>
<reference evidence="3" key="1">
    <citation type="submission" date="2016-11" db="UniProtKB">
        <authorList>
            <consortium name="WormBaseParasite"/>
        </authorList>
    </citation>
    <scope>IDENTIFICATION</scope>
</reference>
<evidence type="ECO:0000313" key="2">
    <source>
        <dbReference type="Proteomes" id="UP000095282"/>
    </source>
</evidence>
<feature type="region of interest" description="Disordered" evidence="1">
    <location>
        <begin position="44"/>
        <end position="77"/>
    </location>
</feature>
<name>A0A1I7UJI2_9PELO</name>
<organism evidence="2 3">
    <name type="scientific">Caenorhabditis tropicalis</name>
    <dbReference type="NCBI Taxonomy" id="1561998"/>
    <lineage>
        <taxon>Eukaryota</taxon>
        <taxon>Metazoa</taxon>
        <taxon>Ecdysozoa</taxon>
        <taxon>Nematoda</taxon>
        <taxon>Chromadorea</taxon>
        <taxon>Rhabditida</taxon>
        <taxon>Rhabditina</taxon>
        <taxon>Rhabditomorpha</taxon>
        <taxon>Rhabditoidea</taxon>
        <taxon>Rhabditidae</taxon>
        <taxon>Peloderinae</taxon>
        <taxon>Caenorhabditis</taxon>
    </lineage>
</organism>
<accession>A0A1I7UJI2</accession>
<protein>
    <submittedName>
        <fullName evidence="3">Ovule protein</fullName>
    </submittedName>
</protein>
<keyword evidence="2" id="KW-1185">Reference proteome</keyword>
<proteinExistence type="predicted"/>
<dbReference type="AlphaFoldDB" id="A0A1I7UJI2"/>
<evidence type="ECO:0000256" key="1">
    <source>
        <dbReference type="SAM" id="MobiDB-lite"/>
    </source>
</evidence>